<name>A0A399F914_9DEIN</name>
<dbReference type="SUPFAM" id="SSF56300">
    <property type="entry name" value="Metallo-dependent phosphatases"/>
    <property type="match status" value="1"/>
</dbReference>
<comment type="similarity">
    <text evidence="4">Belongs to the SbcD family.</text>
</comment>
<evidence type="ECO:0000313" key="7">
    <source>
        <dbReference type="Proteomes" id="UP000266178"/>
    </source>
</evidence>
<keyword evidence="1 4" id="KW-0540">Nuclease</keyword>
<evidence type="ECO:0000256" key="3">
    <source>
        <dbReference type="ARBA" id="ARBA00022839"/>
    </source>
</evidence>
<reference evidence="6 7" key="1">
    <citation type="submission" date="2018-08" db="EMBL/GenBank/DDBJ databases">
        <title>Meiothermus granaticius genome AF-68 sequencing project.</title>
        <authorList>
            <person name="Da Costa M.S."/>
            <person name="Albuquerque L."/>
            <person name="Raposo P."/>
            <person name="Froufe H.J.C."/>
            <person name="Barroso C.S."/>
            <person name="Egas C."/>
        </authorList>
    </citation>
    <scope>NUCLEOTIDE SEQUENCE [LARGE SCALE GENOMIC DNA]</scope>
    <source>
        <strain evidence="6 7">AF-68</strain>
    </source>
</reference>
<dbReference type="PANTHER" id="PTHR30337:SF0">
    <property type="entry name" value="NUCLEASE SBCCD SUBUNIT D"/>
    <property type="match status" value="1"/>
</dbReference>
<keyword evidence="4" id="KW-0235">DNA replication</keyword>
<dbReference type="Pfam" id="PF00149">
    <property type="entry name" value="Metallophos"/>
    <property type="match status" value="1"/>
</dbReference>
<dbReference type="GO" id="GO:0006310">
    <property type="term" value="P:DNA recombination"/>
    <property type="evidence" value="ECO:0007669"/>
    <property type="project" value="UniProtKB-KW"/>
</dbReference>
<feature type="domain" description="Calcineurin-like phosphoesterase" evidence="5">
    <location>
        <begin position="1"/>
        <end position="220"/>
    </location>
</feature>
<dbReference type="InterPro" id="IPR050535">
    <property type="entry name" value="DNA_Repair-Maintenance_Comp"/>
</dbReference>
<keyword evidence="7" id="KW-1185">Reference proteome</keyword>
<dbReference type="GO" id="GO:0008408">
    <property type="term" value="F:3'-5' exonuclease activity"/>
    <property type="evidence" value="ECO:0007669"/>
    <property type="project" value="InterPro"/>
</dbReference>
<dbReference type="Gene3D" id="3.60.21.10">
    <property type="match status" value="1"/>
</dbReference>
<evidence type="ECO:0000256" key="1">
    <source>
        <dbReference type="ARBA" id="ARBA00022722"/>
    </source>
</evidence>
<proteinExistence type="inferred from homology"/>
<keyword evidence="2 4" id="KW-0378">Hydrolase</keyword>
<comment type="caution">
    <text evidence="6">The sequence shown here is derived from an EMBL/GenBank/DDBJ whole genome shotgun (WGS) entry which is preliminary data.</text>
</comment>
<keyword evidence="4" id="KW-0255">Endonuclease</keyword>
<dbReference type="CDD" id="cd00840">
    <property type="entry name" value="MPP_Mre11_N"/>
    <property type="match status" value="1"/>
</dbReference>
<dbReference type="Proteomes" id="UP000266178">
    <property type="component" value="Unassembled WGS sequence"/>
</dbReference>
<dbReference type="InterPro" id="IPR041796">
    <property type="entry name" value="Mre11_N"/>
</dbReference>
<keyword evidence="3 4" id="KW-0269">Exonuclease</keyword>
<dbReference type="NCBIfam" id="TIGR00619">
    <property type="entry name" value="sbcd"/>
    <property type="match status" value="1"/>
</dbReference>
<protein>
    <recommendedName>
        <fullName evidence="4">Nuclease SbcCD subunit D</fullName>
    </recommendedName>
</protein>
<dbReference type="GO" id="GO:0006260">
    <property type="term" value="P:DNA replication"/>
    <property type="evidence" value="ECO:0007669"/>
    <property type="project" value="UniProtKB-KW"/>
</dbReference>
<dbReference type="OrthoDB" id="9773856at2"/>
<evidence type="ECO:0000259" key="5">
    <source>
        <dbReference type="Pfam" id="PF00149"/>
    </source>
</evidence>
<dbReference type="InterPro" id="IPR004593">
    <property type="entry name" value="SbcD"/>
</dbReference>
<evidence type="ECO:0000313" key="6">
    <source>
        <dbReference type="EMBL" id="RIH92185.1"/>
    </source>
</evidence>
<dbReference type="PANTHER" id="PTHR30337">
    <property type="entry name" value="COMPONENT OF ATP-DEPENDENT DSDNA EXONUCLEASE"/>
    <property type="match status" value="1"/>
</dbReference>
<comment type="subunit">
    <text evidence="4">Heterodimer of SbcC and SbcD.</text>
</comment>
<comment type="function">
    <text evidence="4">SbcCD cleaves DNA hairpin structures. These structures can inhibit DNA replication and are intermediates in certain DNA recombination reactions. The complex acts as a 3'-&gt;5' double strand exonuclease that can open hairpins. It also has a 5' single-strand endonuclease activity.</text>
</comment>
<sequence length="384" mass="42337">MRVLHTADWHLGKVLKGRDRTAEIAEALRGLLHLVRSERAELVVVAGDLFDRAVVSTEAEAAAFEFFLGLRELGVPALAIAGNHDSRERMEALSPLLYLTGATVFGDVRFAEQGGVVDIPGGRAALLPFLSERRLVKANHLLEGDGSLWKGLYGQGIQRILANLAAGFGPQINLLMSHLTVEGSRLGGGEFTFYTTNSYAVRPSVFPLSTSYVALGHIHRQQQVGESPVAWYPGSLIQLDFGEGEEAPRGALIVEMEPGVLPKVHPIRERWGKPLKTFRIKLEALDARWNEVASFPGYTKLILEGRGNAGLRERLFRELPDLLEVEFNTAEPQEPIPVQAPENWDWAEAYAQYRLEATGAAPSPELLSAFSQIYEETHAEDAQR</sequence>
<dbReference type="GO" id="GO:0004519">
    <property type="term" value="F:endonuclease activity"/>
    <property type="evidence" value="ECO:0007669"/>
    <property type="project" value="UniProtKB-KW"/>
</dbReference>
<dbReference type="InterPro" id="IPR004843">
    <property type="entry name" value="Calcineurin-like_PHP"/>
</dbReference>
<accession>A0A399F914</accession>
<dbReference type="AlphaFoldDB" id="A0A399F914"/>
<evidence type="ECO:0000256" key="2">
    <source>
        <dbReference type="ARBA" id="ARBA00022801"/>
    </source>
</evidence>
<dbReference type="EMBL" id="QWLB01000023">
    <property type="protein sequence ID" value="RIH92185.1"/>
    <property type="molecule type" value="Genomic_DNA"/>
</dbReference>
<dbReference type="InterPro" id="IPR029052">
    <property type="entry name" value="Metallo-depent_PP-like"/>
</dbReference>
<keyword evidence="4" id="KW-0233">DNA recombination</keyword>
<dbReference type="RefSeq" id="WP_119357339.1">
    <property type="nucleotide sequence ID" value="NZ_BJXM01000001.1"/>
</dbReference>
<evidence type="ECO:0000256" key="4">
    <source>
        <dbReference type="RuleBase" id="RU363069"/>
    </source>
</evidence>
<gene>
    <name evidence="4 6" type="primary">sbcD</name>
    <name evidence="6" type="ORF">Mgrana_01854</name>
</gene>
<organism evidence="6 7">
    <name type="scientific">Meiothermus granaticius NBRC 107808</name>
    <dbReference type="NCBI Taxonomy" id="1227551"/>
    <lineage>
        <taxon>Bacteria</taxon>
        <taxon>Thermotogati</taxon>
        <taxon>Deinococcota</taxon>
        <taxon>Deinococci</taxon>
        <taxon>Thermales</taxon>
        <taxon>Thermaceae</taxon>
        <taxon>Meiothermus</taxon>
    </lineage>
</organism>